<accession>A0A840AMB5</accession>
<proteinExistence type="predicted"/>
<comment type="caution">
    <text evidence="1">The sequence shown here is derived from an EMBL/GenBank/DDBJ whole genome shotgun (WGS) entry which is preliminary data.</text>
</comment>
<evidence type="ECO:0000313" key="1">
    <source>
        <dbReference type="EMBL" id="MBB3929675.1"/>
    </source>
</evidence>
<sequence>MATRSFLVVTLFATIFGIGMAELVRPSLHRDLADGRNSMLGLCLKSGIGCGVVPGGPVRNL</sequence>
<evidence type="ECO:0000313" key="2">
    <source>
        <dbReference type="Proteomes" id="UP000553963"/>
    </source>
</evidence>
<name>A0A840AMB5_9HYPH</name>
<organism evidence="1 2">
    <name type="scientific">Kaistia hirudinis</name>
    <dbReference type="NCBI Taxonomy" id="1293440"/>
    <lineage>
        <taxon>Bacteria</taxon>
        <taxon>Pseudomonadati</taxon>
        <taxon>Pseudomonadota</taxon>
        <taxon>Alphaproteobacteria</taxon>
        <taxon>Hyphomicrobiales</taxon>
        <taxon>Kaistiaceae</taxon>
        <taxon>Kaistia</taxon>
    </lineage>
</organism>
<dbReference type="RefSeq" id="WP_183397308.1">
    <property type="nucleotide sequence ID" value="NZ_JACIDS010000001.1"/>
</dbReference>
<gene>
    <name evidence="1" type="ORF">GGR25_000694</name>
</gene>
<protein>
    <submittedName>
        <fullName evidence="1">Na+/H+-dicarboxylate symporter</fullName>
    </submittedName>
</protein>
<keyword evidence="2" id="KW-1185">Reference proteome</keyword>
<dbReference type="Proteomes" id="UP000553963">
    <property type="component" value="Unassembled WGS sequence"/>
</dbReference>
<dbReference type="AlphaFoldDB" id="A0A840AMB5"/>
<reference evidence="1 2" key="1">
    <citation type="submission" date="2020-08" db="EMBL/GenBank/DDBJ databases">
        <title>Genomic Encyclopedia of Type Strains, Phase IV (KMG-IV): sequencing the most valuable type-strain genomes for metagenomic binning, comparative biology and taxonomic classification.</title>
        <authorList>
            <person name="Goeker M."/>
        </authorList>
    </citation>
    <scope>NUCLEOTIDE SEQUENCE [LARGE SCALE GENOMIC DNA]</scope>
    <source>
        <strain evidence="1 2">DSM 25966</strain>
    </source>
</reference>
<dbReference type="EMBL" id="JACIDS010000001">
    <property type="protein sequence ID" value="MBB3929675.1"/>
    <property type="molecule type" value="Genomic_DNA"/>
</dbReference>